<keyword evidence="4" id="KW-1185">Reference proteome</keyword>
<dbReference type="Gene3D" id="3.40.50.2020">
    <property type="match status" value="1"/>
</dbReference>
<dbReference type="RefSeq" id="WP_345081274.1">
    <property type="nucleotide sequence ID" value="NZ_BAAAWG010000006.1"/>
</dbReference>
<dbReference type="PANTHER" id="PTHR43864">
    <property type="entry name" value="HYPOXANTHINE/GUANINE PHOSPHORIBOSYLTRANSFERASE"/>
    <property type="match status" value="1"/>
</dbReference>
<keyword evidence="2" id="KW-0660">Purine salvage</keyword>
<dbReference type="SUPFAM" id="SSF53271">
    <property type="entry name" value="PRTase-like"/>
    <property type="match status" value="1"/>
</dbReference>
<evidence type="ECO:0000313" key="4">
    <source>
        <dbReference type="Proteomes" id="UP001596241"/>
    </source>
</evidence>
<reference evidence="4" key="1">
    <citation type="journal article" date="2019" name="Int. J. Syst. Evol. Microbiol.">
        <title>The Global Catalogue of Microorganisms (GCM) 10K type strain sequencing project: providing services to taxonomists for standard genome sequencing and annotation.</title>
        <authorList>
            <consortium name="The Broad Institute Genomics Platform"/>
            <consortium name="The Broad Institute Genome Sequencing Center for Infectious Disease"/>
            <person name="Wu L."/>
            <person name="Ma J."/>
        </authorList>
    </citation>
    <scope>NUCLEOTIDE SEQUENCE [LARGE SCALE GENOMIC DNA]</scope>
    <source>
        <strain evidence="4">CGMCC 1.15809</strain>
    </source>
</reference>
<keyword evidence="1" id="KW-0808">Transferase</keyword>
<gene>
    <name evidence="3" type="ORF">ACFP3M_02190</name>
</gene>
<name>A0ABW1FC02_9ACTN</name>
<proteinExistence type="predicted"/>
<dbReference type="EMBL" id="JBHSPW010000001">
    <property type="protein sequence ID" value="MFC5891641.1"/>
    <property type="molecule type" value="Genomic_DNA"/>
</dbReference>
<sequence>MGFIVVRKAAGMFPGKKLGRETEPDHRRIRHSLRIRRASLGPADRVLFVDDWIETGNQALAVRDLVSAAGAELAGCAVVVDQMQSNSKETLGRFHALVTSEELPDA</sequence>
<evidence type="ECO:0008006" key="5">
    <source>
        <dbReference type="Google" id="ProtNLM"/>
    </source>
</evidence>
<dbReference type="InterPro" id="IPR000836">
    <property type="entry name" value="PRTase_dom"/>
</dbReference>
<dbReference type="InterPro" id="IPR029057">
    <property type="entry name" value="PRTase-like"/>
</dbReference>
<comment type="caution">
    <text evidence="3">The sequence shown here is derived from an EMBL/GenBank/DDBJ whole genome shotgun (WGS) entry which is preliminary data.</text>
</comment>
<dbReference type="Proteomes" id="UP001596241">
    <property type="component" value="Unassembled WGS sequence"/>
</dbReference>
<dbReference type="PANTHER" id="PTHR43864:SF1">
    <property type="entry name" value="XANTHINE PHOSPHORIBOSYLTRANSFERASE"/>
    <property type="match status" value="1"/>
</dbReference>
<accession>A0ABW1FC02</accession>
<protein>
    <recommendedName>
        <fullName evidence="5">Phosphoribosyltransferase domain-containing protein</fullName>
    </recommendedName>
</protein>
<evidence type="ECO:0000256" key="1">
    <source>
        <dbReference type="ARBA" id="ARBA00022679"/>
    </source>
</evidence>
<evidence type="ECO:0000256" key="2">
    <source>
        <dbReference type="ARBA" id="ARBA00022726"/>
    </source>
</evidence>
<evidence type="ECO:0000313" key="3">
    <source>
        <dbReference type="EMBL" id="MFC5891641.1"/>
    </source>
</evidence>
<organism evidence="3 4">
    <name type="scientific">Streptomyces ramulosus</name>
    <dbReference type="NCBI Taxonomy" id="47762"/>
    <lineage>
        <taxon>Bacteria</taxon>
        <taxon>Bacillati</taxon>
        <taxon>Actinomycetota</taxon>
        <taxon>Actinomycetes</taxon>
        <taxon>Kitasatosporales</taxon>
        <taxon>Streptomycetaceae</taxon>
        <taxon>Streptomyces</taxon>
    </lineage>
</organism>
<dbReference type="CDD" id="cd06223">
    <property type="entry name" value="PRTases_typeI"/>
    <property type="match status" value="1"/>
</dbReference>
<dbReference type="InterPro" id="IPR050118">
    <property type="entry name" value="Pur/Pyrimidine_PRTase"/>
</dbReference>